<protein>
    <submittedName>
        <fullName evidence="1">Uncharacterized protein</fullName>
    </submittedName>
</protein>
<reference evidence="1 2" key="1">
    <citation type="journal article" date="2022" name="bioRxiv">
        <title>The genome of the oomycete Peronosclerospora sorghi, a cosmopolitan pathogen of maize and sorghum, is inflated with dispersed pseudogenes.</title>
        <authorList>
            <person name="Fletcher K."/>
            <person name="Martin F."/>
            <person name="Isakeit T."/>
            <person name="Cavanaugh K."/>
            <person name="Magill C."/>
            <person name="Michelmore R."/>
        </authorList>
    </citation>
    <scope>NUCLEOTIDE SEQUENCE [LARGE SCALE GENOMIC DNA]</scope>
    <source>
        <strain evidence="1">P6</strain>
    </source>
</reference>
<accession>A0ACC0VWB0</accession>
<keyword evidence="2" id="KW-1185">Reference proteome</keyword>
<proteinExistence type="predicted"/>
<comment type="caution">
    <text evidence="1">The sequence shown here is derived from an EMBL/GenBank/DDBJ whole genome shotgun (WGS) entry which is preliminary data.</text>
</comment>
<sequence length="153" mass="17471">MHTMVKVSRVNVIASQLAELLESAFVSSLTLLECIEPSLDDVRGISHQLLVDFLVAHKSVMKLDYVLARIFPNLFHHGFCRTNAENKDEEGEGKKDVRDEFEDEEQLLGLPRNRQEEPEQPSEQKAEDTGLEMQDDFEGTMHDMPDDEEGKQN</sequence>
<evidence type="ECO:0000313" key="2">
    <source>
        <dbReference type="Proteomes" id="UP001163321"/>
    </source>
</evidence>
<name>A0ACC0VWB0_9STRA</name>
<evidence type="ECO:0000313" key="1">
    <source>
        <dbReference type="EMBL" id="KAI9910008.1"/>
    </source>
</evidence>
<organism evidence="1 2">
    <name type="scientific">Peronosclerospora sorghi</name>
    <dbReference type="NCBI Taxonomy" id="230839"/>
    <lineage>
        <taxon>Eukaryota</taxon>
        <taxon>Sar</taxon>
        <taxon>Stramenopiles</taxon>
        <taxon>Oomycota</taxon>
        <taxon>Peronosporomycetes</taxon>
        <taxon>Peronosporales</taxon>
        <taxon>Peronosporaceae</taxon>
        <taxon>Peronosclerospora</taxon>
    </lineage>
</organism>
<dbReference type="Proteomes" id="UP001163321">
    <property type="component" value="Chromosome 6"/>
</dbReference>
<gene>
    <name evidence="1" type="ORF">PsorP6_010436</name>
</gene>
<dbReference type="EMBL" id="CM047585">
    <property type="protein sequence ID" value="KAI9910008.1"/>
    <property type="molecule type" value="Genomic_DNA"/>
</dbReference>